<dbReference type="Gene3D" id="1.25.40.10">
    <property type="entry name" value="Tetratricopeptide repeat domain"/>
    <property type="match status" value="1"/>
</dbReference>
<evidence type="ECO:0000313" key="3">
    <source>
        <dbReference type="Proteomes" id="UP000663842"/>
    </source>
</evidence>
<dbReference type="AlphaFoldDB" id="A0A819KU41"/>
<reference evidence="1" key="1">
    <citation type="submission" date="2021-02" db="EMBL/GenBank/DDBJ databases">
        <authorList>
            <person name="Nowell W R."/>
        </authorList>
    </citation>
    <scope>NUCLEOTIDE SEQUENCE</scope>
</reference>
<gene>
    <name evidence="2" type="ORF">OVN521_LOCUS33128</name>
    <name evidence="1" type="ORF">UXM345_LOCUS13315</name>
</gene>
<keyword evidence="4" id="KW-1185">Reference proteome</keyword>
<evidence type="ECO:0000313" key="2">
    <source>
        <dbReference type="EMBL" id="CAF4358821.1"/>
    </source>
</evidence>
<name>A0A819KU41_9BILA</name>
<proteinExistence type="predicted"/>
<evidence type="ECO:0000313" key="4">
    <source>
        <dbReference type="Proteomes" id="UP000663866"/>
    </source>
</evidence>
<dbReference type="EMBL" id="CAJOBF010001436">
    <property type="protein sequence ID" value="CAF3950649.1"/>
    <property type="molecule type" value="Genomic_DNA"/>
</dbReference>
<dbReference type="Proteomes" id="UP000663842">
    <property type="component" value="Unassembled WGS sequence"/>
</dbReference>
<dbReference type="SUPFAM" id="SSF48452">
    <property type="entry name" value="TPR-like"/>
    <property type="match status" value="1"/>
</dbReference>
<organism evidence="1 3">
    <name type="scientific">Rotaria magnacalcarata</name>
    <dbReference type="NCBI Taxonomy" id="392030"/>
    <lineage>
        <taxon>Eukaryota</taxon>
        <taxon>Metazoa</taxon>
        <taxon>Spiralia</taxon>
        <taxon>Gnathifera</taxon>
        <taxon>Rotifera</taxon>
        <taxon>Eurotatoria</taxon>
        <taxon>Bdelloidea</taxon>
        <taxon>Philodinida</taxon>
        <taxon>Philodinidae</taxon>
        <taxon>Rotaria</taxon>
    </lineage>
</organism>
<dbReference type="Proteomes" id="UP000663866">
    <property type="component" value="Unassembled WGS sequence"/>
</dbReference>
<protein>
    <submittedName>
        <fullName evidence="1">Uncharacterized protein</fullName>
    </submittedName>
</protein>
<comment type="caution">
    <text evidence="1">The sequence shown here is derived from an EMBL/GenBank/DDBJ whole genome shotgun (WGS) entry which is preliminary data.</text>
</comment>
<dbReference type="InterPro" id="IPR011990">
    <property type="entry name" value="TPR-like_helical_dom_sf"/>
</dbReference>
<sequence>MNVKQKTANGETNLQTLGKILWEMGKLDLAEEYFTRRLKELPPDDSSLDNLYEDLAKLASQTCNYDKSVYWHKKSVEFRKKHPLTASVI</sequence>
<dbReference type="EMBL" id="CAJOBG010031681">
    <property type="protein sequence ID" value="CAF4358821.1"/>
    <property type="molecule type" value="Genomic_DNA"/>
</dbReference>
<accession>A0A819KU41</accession>
<evidence type="ECO:0000313" key="1">
    <source>
        <dbReference type="EMBL" id="CAF3950649.1"/>
    </source>
</evidence>